<dbReference type="Proteomes" id="UP001215280">
    <property type="component" value="Unassembled WGS sequence"/>
</dbReference>
<evidence type="ECO:0000256" key="1">
    <source>
        <dbReference type="SAM" id="Phobius"/>
    </source>
</evidence>
<evidence type="ECO:0000313" key="2">
    <source>
        <dbReference type="EMBL" id="KAJ7747169.1"/>
    </source>
</evidence>
<protein>
    <submittedName>
        <fullName evidence="2">Uncharacterized protein</fullName>
    </submittedName>
</protein>
<feature type="transmembrane region" description="Helical" evidence="1">
    <location>
        <begin position="325"/>
        <end position="350"/>
    </location>
</feature>
<feature type="transmembrane region" description="Helical" evidence="1">
    <location>
        <begin position="202"/>
        <end position="221"/>
    </location>
</feature>
<organism evidence="2 3">
    <name type="scientific">Mycena maculata</name>
    <dbReference type="NCBI Taxonomy" id="230809"/>
    <lineage>
        <taxon>Eukaryota</taxon>
        <taxon>Fungi</taxon>
        <taxon>Dikarya</taxon>
        <taxon>Basidiomycota</taxon>
        <taxon>Agaricomycotina</taxon>
        <taxon>Agaricomycetes</taxon>
        <taxon>Agaricomycetidae</taxon>
        <taxon>Agaricales</taxon>
        <taxon>Marasmiineae</taxon>
        <taxon>Mycenaceae</taxon>
        <taxon>Mycena</taxon>
    </lineage>
</organism>
<feature type="transmembrane region" description="Helical" evidence="1">
    <location>
        <begin position="12"/>
        <end position="37"/>
    </location>
</feature>
<sequence length="617" mass="67019">MVAHPSLPLTNLVGIIVGTLFYGMYCIIFVISIYLLFESARGSGKYRPLFMSAVFVSGCALFIAITANWVATLVRIFEAFIYFPPGARVYLNDASQLNETLSTTFLSLSVAIGDAMIIYRLWVVWSYNRLVIVIPILSLLGFIVSCIITVQATAQLTTNAELEIALDVGLTPVTVFTLLTNFYCTALITWEIWRITSNCMPHFLAIIVESAAIYTSWAIYYTTCHQLNSSLQFIALDAFPPVAGIANGLIHVRVGLGRTVEQLYDSEAKTGSSVATAPMIFASQPSGAGSGETGAVATVQRWQLSDAFEAVWTVDKILPAVNIDLVANVIGTLFYGMYFIIFVISMYLLFESARGTGKYLPLFRSAVFISGGALFIAITTNWVATLLRIFTGFIYLQQVPDASSYWENDSGAAETVSTVFLSLSVAIGDAMIIYRLWVVWSYNKLVIIIPILSLLGFIASCIITIQATVHITNGLAGIVADVGLTPVTVFTLVTNVYCTAFITWKIWRITSDCMPNFLAIVVESAAIYTSWAIYYTICHQLNSTLQFIALDAFPPVAGIANALIHVRVGLGRTVGQLYGSKAKTGSSVLTAPVRFVAPHSSGTSGGETGTMGQISRV</sequence>
<evidence type="ECO:0000313" key="3">
    <source>
        <dbReference type="Proteomes" id="UP001215280"/>
    </source>
</evidence>
<comment type="caution">
    <text evidence="2">The sequence shown here is derived from an EMBL/GenBank/DDBJ whole genome shotgun (WGS) entry which is preliminary data.</text>
</comment>
<feature type="transmembrane region" description="Helical" evidence="1">
    <location>
        <begin position="445"/>
        <end position="471"/>
    </location>
</feature>
<keyword evidence="1" id="KW-1133">Transmembrane helix</keyword>
<keyword evidence="1" id="KW-0812">Transmembrane</keyword>
<keyword evidence="1" id="KW-0472">Membrane</keyword>
<feature type="transmembrane region" description="Helical" evidence="1">
    <location>
        <begin position="483"/>
        <end position="504"/>
    </location>
</feature>
<dbReference type="AlphaFoldDB" id="A0AAD7INI2"/>
<feature type="transmembrane region" description="Helical" evidence="1">
    <location>
        <begin position="415"/>
        <end position="438"/>
    </location>
</feature>
<accession>A0AAD7INI2</accession>
<reference evidence="2" key="1">
    <citation type="submission" date="2023-03" db="EMBL/GenBank/DDBJ databases">
        <title>Massive genome expansion in bonnet fungi (Mycena s.s.) driven by repeated elements and novel gene families across ecological guilds.</title>
        <authorList>
            <consortium name="Lawrence Berkeley National Laboratory"/>
            <person name="Harder C.B."/>
            <person name="Miyauchi S."/>
            <person name="Viragh M."/>
            <person name="Kuo A."/>
            <person name="Thoen E."/>
            <person name="Andreopoulos B."/>
            <person name="Lu D."/>
            <person name="Skrede I."/>
            <person name="Drula E."/>
            <person name="Henrissat B."/>
            <person name="Morin E."/>
            <person name="Kohler A."/>
            <person name="Barry K."/>
            <person name="LaButti K."/>
            <person name="Morin E."/>
            <person name="Salamov A."/>
            <person name="Lipzen A."/>
            <person name="Mereny Z."/>
            <person name="Hegedus B."/>
            <person name="Baldrian P."/>
            <person name="Stursova M."/>
            <person name="Weitz H."/>
            <person name="Taylor A."/>
            <person name="Grigoriev I.V."/>
            <person name="Nagy L.G."/>
            <person name="Martin F."/>
            <person name="Kauserud H."/>
        </authorList>
    </citation>
    <scope>NUCLEOTIDE SEQUENCE</scope>
    <source>
        <strain evidence="2">CBHHK188m</strain>
    </source>
</reference>
<feature type="transmembrane region" description="Helical" evidence="1">
    <location>
        <begin position="130"/>
        <end position="150"/>
    </location>
</feature>
<feature type="transmembrane region" description="Helical" evidence="1">
    <location>
        <begin position="49"/>
        <end position="71"/>
    </location>
</feature>
<feature type="transmembrane region" description="Helical" evidence="1">
    <location>
        <begin position="362"/>
        <end position="395"/>
    </location>
</feature>
<proteinExistence type="predicted"/>
<dbReference type="EMBL" id="JARJLG010000095">
    <property type="protein sequence ID" value="KAJ7747169.1"/>
    <property type="molecule type" value="Genomic_DNA"/>
</dbReference>
<feature type="transmembrane region" description="Helical" evidence="1">
    <location>
        <begin position="516"/>
        <end position="537"/>
    </location>
</feature>
<name>A0AAD7INI2_9AGAR</name>
<feature type="transmembrane region" description="Helical" evidence="1">
    <location>
        <begin position="105"/>
        <end position="123"/>
    </location>
</feature>
<keyword evidence="3" id="KW-1185">Reference proteome</keyword>
<feature type="transmembrane region" description="Helical" evidence="1">
    <location>
        <begin position="170"/>
        <end position="190"/>
    </location>
</feature>
<gene>
    <name evidence="2" type="ORF">DFH07DRAFT_1037321</name>
</gene>